<dbReference type="AlphaFoldDB" id="W4L7A7"/>
<proteinExistence type="predicted"/>
<gene>
    <name evidence="2" type="ORF">ETSY2_51215</name>
</gene>
<organism evidence="2 3">
    <name type="scientific">Candidatus Entotheonella gemina</name>
    <dbReference type="NCBI Taxonomy" id="1429439"/>
    <lineage>
        <taxon>Bacteria</taxon>
        <taxon>Pseudomonadati</taxon>
        <taxon>Nitrospinota/Tectimicrobiota group</taxon>
        <taxon>Candidatus Tectimicrobiota</taxon>
        <taxon>Candidatus Entotheonellia</taxon>
        <taxon>Candidatus Entotheonellales</taxon>
        <taxon>Candidatus Entotheonellaceae</taxon>
        <taxon>Candidatus Entotheonella</taxon>
    </lineage>
</organism>
<dbReference type="HOGENOM" id="CLU_2245003_0_0_7"/>
<feature type="transmembrane region" description="Helical" evidence="1">
    <location>
        <begin position="20"/>
        <end position="38"/>
    </location>
</feature>
<comment type="caution">
    <text evidence="2">The sequence shown here is derived from an EMBL/GenBank/DDBJ whole genome shotgun (WGS) entry which is preliminary data.</text>
</comment>
<keyword evidence="1" id="KW-0472">Membrane</keyword>
<name>W4L7A7_9BACT</name>
<keyword evidence="1" id="KW-1133">Transmembrane helix</keyword>
<accession>W4L7A7</accession>
<evidence type="ECO:0000313" key="3">
    <source>
        <dbReference type="Proteomes" id="UP000019140"/>
    </source>
</evidence>
<dbReference type="Proteomes" id="UP000019140">
    <property type="component" value="Unassembled WGS sequence"/>
</dbReference>
<evidence type="ECO:0000313" key="2">
    <source>
        <dbReference type="EMBL" id="ETW93570.1"/>
    </source>
</evidence>
<keyword evidence="3" id="KW-1185">Reference proteome</keyword>
<protein>
    <submittedName>
        <fullName evidence="2">Uncharacterized protein</fullName>
    </submittedName>
</protein>
<dbReference type="EMBL" id="AZHX01002623">
    <property type="protein sequence ID" value="ETW93570.1"/>
    <property type="molecule type" value="Genomic_DNA"/>
</dbReference>
<sequence>MRLAPYPLQPEDCSTWYILYYMYYITFIEVIHIALHLLQTGLGIIEGGQANIPLDLGPRGQLVHRPLRAFDLSRLHGGWSRELVAVFIRMLWGGRERERVGHVD</sequence>
<keyword evidence="1" id="KW-0812">Transmembrane</keyword>
<evidence type="ECO:0000256" key="1">
    <source>
        <dbReference type="SAM" id="Phobius"/>
    </source>
</evidence>
<reference evidence="2 3" key="1">
    <citation type="journal article" date="2014" name="Nature">
        <title>An environmental bacterial taxon with a large and distinct metabolic repertoire.</title>
        <authorList>
            <person name="Wilson M.C."/>
            <person name="Mori T."/>
            <person name="Ruckert C."/>
            <person name="Uria A.R."/>
            <person name="Helf M.J."/>
            <person name="Takada K."/>
            <person name="Gernert C."/>
            <person name="Steffens U.A."/>
            <person name="Heycke N."/>
            <person name="Schmitt S."/>
            <person name="Rinke C."/>
            <person name="Helfrich E.J."/>
            <person name="Brachmann A.O."/>
            <person name="Gurgui C."/>
            <person name="Wakimoto T."/>
            <person name="Kracht M."/>
            <person name="Crusemann M."/>
            <person name="Hentschel U."/>
            <person name="Abe I."/>
            <person name="Matsunaga S."/>
            <person name="Kalinowski J."/>
            <person name="Takeyama H."/>
            <person name="Piel J."/>
        </authorList>
    </citation>
    <scope>NUCLEOTIDE SEQUENCE [LARGE SCALE GENOMIC DNA]</scope>
    <source>
        <strain evidence="3">TSY2</strain>
    </source>
</reference>